<dbReference type="EMBL" id="BAABFC010000003">
    <property type="protein sequence ID" value="GAA4494874.1"/>
    <property type="molecule type" value="Genomic_DNA"/>
</dbReference>
<keyword evidence="4" id="KW-0804">Transcription</keyword>
<dbReference type="InterPro" id="IPR058163">
    <property type="entry name" value="LysR-type_TF_proteobact-type"/>
</dbReference>
<evidence type="ECO:0000313" key="6">
    <source>
        <dbReference type="EMBL" id="GAA4494874.1"/>
    </source>
</evidence>
<dbReference type="InterPro" id="IPR036390">
    <property type="entry name" value="WH_DNA-bd_sf"/>
</dbReference>
<evidence type="ECO:0000256" key="1">
    <source>
        <dbReference type="ARBA" id="ARBA00009437"/>
    </source>
</evidence>
<dbReference type="SUPFAM" id="SSF46785">
    <property type="entry name" value="Winged helix' DNA-binding domain"/>
    <property type="match status" value="1"/>
</dbReference>
<keyword evidence="2" id="KW-0805">Transcription regulation</keyword>
<evidence type="ECO:0000259" key="5">
    <source>
        <dbReference type="PROSITE" id="PS50931"/>
    </source>
</evidence>
<dbReference type="Pfam" id="PF00126">
    <property type="entry name" value="HTH_1"/>
    <property type="match status" value="1"/>
</dbReference>
<proteinExistence type="inferred from homology"/>
<evidence type="ECO:0000256" key="3">
    <source>
        <dbReference type="ARBA" id="ARBA00023125"/>
    </source>
</evidence>
<name>A0ABP8Q085_9GAMM</name>
<accession>A0ABP8Q085</accession>
<keyword evidence="3" id="KW-0238">DNA-binding</keyword>
<dbReference type="RefSeq" id="WP_345010137.1">
    <property type="nucleotide sequence ID" value="NZ_BAABFC010000003.1"/>
</dbReference>
<evidence type="ECO:0000256" key="2">
    <source>
        <dbReference type="ARBA" id="ARBA00023015"/>
    </source>
</evidence>
<comment type="similarity">
    <text evidence="1">Belongs to the LysR transcriptional regulatory family.</text>
</comment>
<dbReference type="PROSITE" id="PS50931">
    <property type="entry name" value="HTH_LYSR"/>
    <property type="match status" value="1"/>
</dbReference>
<dbReference type="SUPFAM" id="SSF53850">
    <property type="entry name" value="Periplasmic binding protein-like II"/>
    <property type="match status" value="1"/>
</dbReference>
<reference evidence="7" key="1">
    <citation type="journal article" date="2019" name="Int. J. Syst. Evol. Microbiol.">
        <title>The Global Catalogue of Microorganisms (GCM) 10K type strain sequencing project: providing services to taxonomists for standard genome sequencing and annotation.</title>
        <authorList>
            <consortium name="The Broad Institute Genomics Platform"/>
            <consortium name="The Broad Institute Genome Sequencing Center for Infectious Disease"/>
            <person name="Wu L."/>
            <person name="Ma J."/>
        </authorList>
    </citation>
    <scope>NUCLEOTIDE SEQUENCE [LARGE SCALE GENOMIC DNA]</scope>
    <source>
        <strain evidence="7">JCM 32226</strain>
    </source>
</reference>
<dbReference type="PANTHER" id="PTHR30537">
    <property type="entry name" value="HTH-TYPE TRANSCRIPTIONAL REGULATOR"/>
    <property type="match status" value="1"/>
</dbReference>
<gene>
    <name evidence="6" type="ORF">GCM10023095_07210</name>
</gene>
<feature type="domain" description="HTH lysR-type" evidence="5">
    <location>
        <begin position="5"/>
        <end position="62"/>
    </location>
</feature>
<dbReference type="Pfam" id="PF03466">
    <property type="entry name" value="LysR_substrate"/>
    <property type="match status" value="1"/>
</dbReference>
<protein>
    <submittedName>
        <fullName evidence="6">LysR family transcriptional regulator</fullName>
    </submittedName>
</protein>
<dbReference type="Gene3D" id="1.10.10.10">
    <property type="entry name" value="Winged helix-like DNA-binding domain superfamily/Winged helix DNA-binding domain"/>
    <property type="match status" value="1"/>
</dbReference>
<dbReference type="Proteomes" id="UP001501321">
    <property type="component" value="Unassembled WGS sequence"/>
</dbReference>
<dbReference type="InterPro" id="IPR005119">
    <property type="entry name" value="LysR_subst-bd"/>
</dbReference>
<organism evidence="6 7">
    <name type="scientific">Pseudaeromonas paramecii</name>
    <dbReference type="NCBI Taxonomy" id="2138166"/>
    <lineage>
        <taxon>Bacteria</taxon>
        <taxon>Pseudomonadati</taxon>
        <taxon>Pseudomonadota</taxon>
        <taxon>Gammaproteobacteria</taxon>
        <taxon>Aeromonadales</taxon>
        <taxon>Aeromonadaceae</taxon>
        <taxon>Pseudaeromonas</taxon>
    </lineage>
</organism>
<dbReference type="InterPro" id="IPR036388">
    <property type="entry name" value="WH-like_DNA-bd_sf"/>
</dbReference>
<evidence type="ECO:0000256" key="4">
    <source>
        <dbReference type="ARBA" id="ARBA00023163"/>
    </source>
</evidence>
<evidence type="ECO:0000313" key="7">
    <source>
        <dbReference type="Proteomes" id="UP001501321"/>
    </source>
</evidence>
<dbReference type="Gene3D" id="3.40.190.290">
    <property type="match status" value="1"/>
</dbReference>
<dbReference type="PANTHER" id="PTHR30537:SF5">
    <property type="entry name" value="HTH-TYPE TRANSCRIPTIONAL ACTIVATOR TTDR-RELATED"/>
    <property type="match status" value="1"/>
</dbReference>
<sequence length="299" mass="33003">MKTPYSLDDLRLFWVVAHQGSLTAAAAQLAMPVSTLSRRLARLEQQLGLRLLHRNAHRLSLTDTGSRYLARCDPLFAELNTISGELDDERQLPRGPIRVAAPINLAQAWLGPALGRFLLRYPHIQVDLTLSNSNIDLSDQGVDLAIRVGEPQIAEWIARPLGQIPMGLFARHDSPAVASLQAPEQLGTVPLVVGKPVTRWRLWQPETGERLEYRPGENVRLAVDDLATVAQVVAAGLGVGLVSRSLMAPWLASGEVVPVMAPWQGQPRPCYLLYRDRAPQLLRLRLLVEYLLGEALPSL</sequence>
<keyword evidence="7" id="KW-1185">Reference proteome</keyword>
<dbReference type="InterPro" id="IPR000847">
    <property type="entry name" value="LysR_HTH_N"/>
</dbReference>
<comment type="caution">
    <text evidence="6">The sequence shown here is derived from an EMBL/GenBank/DDBJ whole genome shotgun (WGS) entry which is preliminary data.</text>
</comment>
<dbReference type="CDD" id="cd08422">
    <property type="entry name" value="PBP2_CrgA_like"/>
    <property type="match status" value="1"/>
</dbReference>